<proteinExistence type="predicted"/>
<reference evidence="2" key="1">
    <citation type="journal article" date="2011" name="PLoS Genet.">
        <title>Genomic analysis of the necrotrophic fungal pathogens Sclerotinia sclerotiorum and Botrytis cinerea.</title>
        <authorList>
            <person name="Amselem J."/>
            <person name="Cuomo C.A."/>
            <person name="van Kan J.A."/>
            <person name="Viaud M."/>
            <person name="Benito E.P."/>
            <person name="Couloux A."/>
            <person name="Coutinho P.M."/>
            <person name="de Vries R.P."/>
            <person name="Dyer P.S."/>
            <person name="Fillinger S."/>
            <person name="Fournier E."/>
            <person name="Gout L."/>
            <person name="Hahn M."/>
            <person name="Kohn L."/>
            <person name="Lapalu N."/>
            <person name="Plummer K.M."/>
            <person name="Pradier J.M."/>
            <person name="Quevillon E."/>
            <person name="Sharon A."/>
            <person name="Simon A."/>
            <person name="ten Have A."/>
            <person name="Tudzynski B."/>
            <person name="Tudzynski P."/>
            <person name="Wincker P."/>
            <person name="Andrew M."/>
            <person name="Anthouard V."/>
            <person name="Beever R.E."/>
            <person name="Beffa R."/>
            <person name="Benoit I."/>
            <person name="Bouzid O."/>
            <person name="Brault B."/>
            <person name="Chen Z."/>
            <person name="Choquer M."/>
            <person name="Collemare J."/>
            <person name="Cotton P."/>
            <person name="Danchin E.G."/>
            <person name="Da Silva C."/>
            <person name="Gautier A."/>
            <person name="Giraud C."/>
            <person name="Giraud T."/>
            <person name="Gonzalez C."/>
            <person name="Grossetete S."/>
            <person name="Guldener U."/>
            <person name="Henrissat B."/>
            <person name="Howlett B.J."/>
            <person name="Kodira C."/>
            <person name="Kretschmer M."/>
            <person name="Lappartient A."/>
            <person name="Leroch M."/>
            <person name="Levis C."/>
            <person name="Mauceli E."/>
            <person name="Neuveglise C."/>
            <person name="Oeser B."/>
            <person name="Pearson M."/>
            <person name="Poulain J."/>
            <person name="Poussereau N."/>
            <person name="Quesneville H."/>
            <person name="Rascle C."/>
            <person name="Schumacher J."/>
            <person name="Segurens B."/>
            <person name="Sexton A."/>
            <person name="Silva E."/>
            <person name="Sirven C."/>
            <person name="Soanes D.M."/>
            <person name="Talbot N.J."/>
            <person name="Templeton M."/>
            <person name="Yandava C."/>
            <person name="Yarden O."/>
            <person name="Zeng Q."/>
            <person name="Rollins J.A."/>
            <person name="Lebrun M.H."/>
            <person name="Dickman M."/>
        </authorList>
    </citation>
    <scope>NUCLEOTIDE SEQUENCE [LARGE SCALE GENOMIC DNA]</scope>
    <source>
        <strain evidence="2">ATCC 18683 / 1980 / Ss-1</strain>
    </source>
</reference>
<evidence type="ECO:0000313" key="1">
    <source>
        <dbReference type="EMBL" id="EDO02079.1"/>
    </source>
</evidence>
<dbReference type="KEGG" id="ssl:SS1G_04555"/>
<gene>
    <name evidence="1" type="ORF">SS1G_04555</name>
</gene>
<dbReference type="AlphaFoldDB" id="A7EGW3"/>
<dbReference type="HOGENOM" id="CLU_3260815_0_0_1"/>
<keyword evidence="2" id="KW-1185">Reference proteome</keyword>
<accession>A7EGW3</accession>
<name>A7EGW3_SCLS1</name>
<organism evidence="1 2">
    <name type="scientific">Sclerotinia sclerotiorum (strain ATCC 18683 / 1980 / Ss-1)</name>
    <name type="common">White mold</name>
    <name type="synonym">Whetzelinia sclerotiorum</name>
    <dbReference type="NCBI Taxonomy" id="665079"/>
    <lineage>
        <taxon>Eukaryota</taxon>
        <taxon>Fungi</taxon>
        <taxon>Dikarya</taxon>
        <taxon>Ascomycota</taxon>
        <taxon>Pezizomycotina</taxon>
        <taxon>Leotiomycetes</taxon>
        <taxon>Helotiales</taxon>
        <taxon>Sclerotiniaceae</taxon>
        <taxon>Sclerotinia</taxon>
    </lineage>
</organism>
<dbReference type="RefSeq" id="XP_001594747.1">
    <property type="nucleotide sequence ID" value="XM_001594697.1"/>
</dbReference>
<evidence type="ECO:0000313" key="2">
    <source>
        <dbReference type="Proteomes" id="UP000001312"/>
    </source>
</evidence>
<sequence length="42" mass="4992">MEKRTNNFASAKGSKLCAQKLDNKVWRRRKGRLMQAHVMRVF</sequence>
<dbReference type="InParanoid" id="A7EGW3"/>
<dbReference type="Proteomes" id="UP000001312">
    <property type="component" value="Unassembled WGS sequence"/>
</dbReference>
<protein>
    <submittedName>
        <fullName evidence="1">Uncharacterized protein</fullName>
    </submittedName>
</protein>
<dbReference type="EMBL" id="CH476625">
    <property type="protein sequence ID" value="EDO02079.1"/>
    <property type="molecule type" value="Genomic_DNA"/>
</dbReference>
<dbReference type="GeneID" id="5490883"/>